<dbReference type="RefSeq" id="WP_055785518.1">
    <property type="nucleotide sequence ID" value="NZ_PZPL01000001.1"/>
</dbReference>
<organism evidence="2 3">
    <name type="scientific">Rathayibacter caricis DSM 15933</name>
    <dbReference type="NCBI Taxonomy" id="1328867"/>
    <lineage>
        <taxon>Bacteria</taxon>
        <taxon>Bacillati</taxon>
        <taxon>Actinomycetota</taxon>
        <taxon>Actinomycetes</taxon>
        <taxon>Micrococcales</taxon>
        <taxon>Microbacteriaceae</taxon>
        <taxon>Rathayibacter</taxon>
    </lineage>
</organism>
<protein>
    <submittedName>
        <fullName evidence="2">DUF2188 domain-containing protein</fullName>
    </submittedName>
</protein>
<evidence type="ECO:0000256" key="1">
    <source>
        <dbReference type="SAM" id="MobiDB-lite"/>
    </source>
</evidence>
<feature type="region of interest" description="Disordered" evidence="1">
    <location>
        <begin position="29"/>
        <end position="59"/>
    </location>
</feature>
<dbReference type="AlphaFoldDB" id="A0A2T4USQ7"/>
<accession>A0A2T4USQ7</accession>
<keyword evidence="3" id="KW-1185">Reference proteome</keyword>
<name>A0A2T4USQ7_9MICO</name>
<evidence type="ECO:0000313" key="3">
    <source>
        <dbReference type="Proteomes" id="UP000241085"/>
    </source>
</evidence>
<reference evidence="2 3" key="1">
    <citation type="submission" date="2018-03" db="EMBL/GenBank/DDBJ databases">
        <title>Bacteriophage NCPPB3778 and a type I-E CRISPR drive the evolution of the US Biological Select Agent, Rathayibacter toxicus.</title>
        <authorList>
            <person name="Davis E.W.II."/>
            <person name="Tabima J.F."/>
            <person name="Weisberg A.J."/>
            <person name="Dantas Lopes L."/>
            <person name="Wiseman M.S."/>
            <person name="Wiseman M.S."/>
            <person name="Pupko T."/>
            <person name="Belcher M.S."/>
            <person name="Sechler A.J."/>
            <person name="Tancos M.A."/>
            <person name="Schroeder B.K."/>
            <person name="Murray T.D."/>
            <person name="Luster D.G."/>
            <person name="Schneider W.L."/>
            <person name="Rogers E."/>
            <person name="Andreote F.D."/>
            <person name="Grunwald N.J."/>
            <person name="Putnam M.L."/>
            <person name="Chang J.H."/>
        </authorList>
    </citation>
    <scope>NUCLEOTIDE SEQUENCE [LARGE SCALE GENOMIC DNA]</scope>
    <source>
        <strain evidence="2 3">DSM 15933</strain>
    </source>
</reference>
<sequence length="59" mass="6565">MQSSTTRIAPIETYADDDGWHNRIADARVPLTHHSDRDEAEREGAAMARQRGGGHVVHD</sequence>
<dbReference type="Pfam" id="PF09954">
    <property type="entry name" value="DUF2188"/>
    <property type="match status" value="1"/>
</dbReference>
<comment type="caution">
    <text evidence="2">The sequence shown here is derived from an EMBL/GenBank/DDBJ whole genome shotgun (WGS) entry which is preliminary data.</text>
</comment>
<dbReference type="Proteomes" id="UP000241085">
    <property type="component" value="Unassembled WGS sequence"/>
</dbReference>
<gene>
    <name evidence="2" type="ORF">C1I63_06620</name>
</gene>
<evidence type="ECO:0000313" key="2">
    <source>
        <dbReference type="EMBL" id="PTL72555.1"/>
    </source>
</evidence>
<proteinExistence type="predicted"/>
<feature type="compositionally biased region" description="Basic and acidic residues" evidence="1">
    <location>
        <begin position="33"/>
        <end position="44"/>
    </location>
</feature>
<dbReference type="EMBL" id="PZPL01000001">
    <property type="protein sequence ID" value="PTL72555.1"/>
    <property type="molecule type" value="Genomic_DNA"/>
</dbReference>
<dbReference type="InterPro" id="IPR018691">
    <property type="entry name" value="DUF2188"/>
</dbReference>